<sequence length="131" mass="15530">MKQTIRLGDWSTSLDHSSAFHHLIVQTESQPYLAFEFQNYYYTYRNQEYLMSMTQQVIDTLKYFGFTMNTEKSETEPNQTVIFLGCEWSLVNATMTTKLKVYLLFLHDQYNIRRWTKTGTEIAVKQSAKLI</sequence>
<proteinExistence type="predicted"/>
<dbReference type="Proteomes" id="UP000324800">
    <property type="component" value="Unassembled WGS sequence"/>
</dbReference>
<accession>A0A5J4V644</accession>
<comment type="caution">
    <text evidence="1">The sequence shown here is derived from an EMBL/GenBank/DDBJ whole genome shotgun (WGS) entry which is preliminary data.</text>
</comment>
<name>A0A5J4V644_9EUKA</name>
<dbReference type="SUPFAM" id="SSF56672">
    <property type="entry name" value="DNA/RNA polymerases"/>
    <property type="match status" value="1"/>
</dbReference>
<gene>
    <name evidence="1" type="ORF">EZS28_026195</name>
</gene>
<organism evidence="1 2">
    <name type="scientific">Streblomastix strix</name>
    <dbReference type="NCBI Taxonomy" id="222440"/>
    <lineage>
        <taxon>Eukaryota</taxon>
        <taxon>Metamonada</taxon>
        <taxon>Preaxostyla</taxon>
        <taxon>Oxymonadida</taxon>
        <taxon>Streblomastigidae</taxon>
        <taxon>Streblomastix</taxon>
    </lineage>
</organism>
<protein>
    <recommendedName>
        <fullName evidence="3">Reverse transcriptase domain-containing protein</fullName>
    </recommendedName>
</protein>
<evidence type="ECO:0000313" key="2">
    <source>
        <dbReference type="Proteomes" id="UP000324800"/>
    </source>
</evidence>
<evidence type="ECO:0008006" key="3">
    <source>
        <dbReference type="Google" id="ProtNLM"/>
    </source>
</evidence>
<reference evidence="1 2" key="1">
    <citation type="submission" date="2019-03" db="EMBL/GenBank/DDBJ databases">
        <title>Single cell metagenomics reveals metabolic interactions within the superorganism composed of flagellate Streblomastix strix and complex community of Bacteroidetes bacteria on its surface.</title>
        <authorList>
            <person name="Treitli S.C."/>
            <person name="Kolisko M."/>
            <person name="Husnik F."/>
            <person name="Keeling P."/>
            <person name="Hampl V."/>
        </authorList>
    </citation>
    <scope>NUCLEOTIDE SEQUENCE [LARGE SCALE GENOMIC DNA]</scope>
    <source>
        <strain evidence="1">ST1C</strain>
    </source>
</reference>
<dbReference type="EMBL" id="SNRW01009253">
    <property type="protein sequence ID" value="KAA6378279.1"/>
    <property type="molecule type" value="Genomic_DNA"/>
</dbReference>
<dbReference type="InterPro" id="IPR043502">
    <property type="entry name" value="DNA/RNA_pol_sf"/>
</dbReference>
<evidence type="ECO:0000313" key="1">
    <source>
        <dbReference type="EMBL" id="KAA6378279.1"/>
    </source>
</evidence>
<dbReference type="AlphaFoldDB" id="A0A5J4V644"/>